<dbReference type="InterPro" id="IPR056906">
    <property type="entry name" value="ORF2/G2P_dom"/>
</dbReference>
<protein>
    <recommendedName>
        <fullName evidence="1">Replication-associated protein ORF2/G2P domain-containing protein</fullName>
    </recommendedName>
</protein>
<evidence type="ECO:0000313" key="2">
    <source>
        <dbReference type="EMBL" id="BFO80867.1"/>
    </source>
</evidence>
<dbReference type="EMBL" id="AP035789">
    <property type="protein sequence ID" value="BFO80867.1"/>
    <property type="molecule type" value="Genomic_DNA"/>
</dbReference>
<feature type="domain" description="Replication-associated protein ORF2/G2P" evidence="1">
    <location>
        <begin position="110"/>
        <end position="206"/>
    </location>
</feature>
<accession>A0AB33JJ44</accession>
<dbReference type="AlphaFoldDB" id="A0AB33JJ44"/>
<evidence type="ECO:0000259" key="1">
    <source>
        <dbReference type="Pfam" id="PF23343"/>
    </source>
</evidence>
<gene>
    <name evidence="2" type="ORF">GTC17262_10580</name>
</gene>
<dbReference type="Pfam" id="PF23343">
    <property type="entry name" value="REP_ORF2-G2P"/>
    <property type="match status" value="1"/>
</dbReference>
<proteinExistence type="predicted"/>
<reference evidence="2" key="1">
    <citation type="submission" date="2024-07" db="EMBL/GenBank/DDBJ databases">
        <title>Complete genome sequence of Prevotella sp. YM-2024 GTC17262.</title>
        <authorList>
            <person name="Hayashi M."/>
            <person name="Muto Y."/>
            <person name="Tanaka K."/>
            <person name="Niwa H."/>
        </authorList>
    </citation>
    <scope>NUCLEOTIDE SEQUENCE</scope>
    <source>
        <strain evidence="2">GTC17262</strain>
    </source>
</reference>
<organism evidence="2">
    <name type="scientific">Prevotella sp. GTC17262</name>
    <dbReference type="NCBI Taxonomy" id="3236797"/>
    <lineage>
        <taxon>Bacteria</taxon>
        <taxon>Pseudomonadati</taxon>
        <taxon>Bacteroidota</taxon>
        <taxon>Bacteroidia</taxon>
        <taxon>Bacteroidales</taxon>
        <taxon>Prevotellaceae</taxon>
        <taxon>Prevotella</taxon>
    </lineage>
</organism>
<name>A0AB33JJ44_9BACT</name>
<sequence length="488" mass="57397">MHIVSCLHPQRIYNRYLDRYMYVPCRKCDACRNAYMLQWQQRLVQECRQHKYVYFFTLTYDEENVPLLHTYEMGATLANDDLSIVIDTSKYSNYENCKIYLDSREDFPVVSRKDVQDFVKRFRSNSSYLLRKAGKNLIENEKVRYFVCSEYGPRTYRAHYHGLFFFDSATISANFRELLSKSWRKGYSSFSQANNARCKYVAKYVSGISSLPEIYGNRSIAPFFLSSKKPAIASGCYGVEECKELYTRAESTLTIYDGRKYVDVPLWRNLENRLFPKCRGFSNLSHSERVALYGISSGQVICQKGKSFKIVPYDCVKTPLFPVDCNGERSCDLQLYRMSSRILSMCRLFGVTLDDYVTQIEIYYAKKDYRLLKQQLEFEEVYSFNHSDDVPNLLCLDSVFLDSVFSDSHHLNASQRSVLRGFGVNPDDVLDYRKRGSMMEKLSYSSSFDYLEMRSLHDKIIRDSVRSKCHNDYNDYERYKSVNYHHIY</sequence>